<dbReference type="RefSeq" id="WP_072285963.1">
    <property type="nucleotide sequence ID" value="NZ_CP015455.1"/>
</dbReference>
<sequence length="443" mass="49503">MHLDPLKQLANNLSGALKGLRLYPVEHPIIQKQLRETARAAGTLLQEHEHLRIGVLQDTLFINDHLFADPHPAAESLCRLFQEKQLAGLEFLKGIPELEFRHFLQFMNSPALGQEDFQALFDKHQVRHIRFLPDEAEEDDDRQSARKIFGRALKVVNTIFKDVRMGRIPSSAEAHKVVKDMARMTLADPHALLALSLLKNYDNYTFTHSVNVSVLALAIGRAAGLQEEQLRILGIGSLLHDIGKLKIDISIINKPGRLSESEFAEIRKHPRIGADIIQQMGDVIEAAIAIVLGHHLHFDRKGYPGDVTISGSYDLIDMTTIADSYDAITTLRPYQRPTTPREAIRHLMKESGTMLHPDYLKKFVASLGTYPVGTLVRLDSNEIGVVGRVGTDNPDCVQVKILFDGAGAQLNQPRLINLAADEKKRIVSEVDPFLKGVDVVDYL</sequence>
<dbReference type="PANTHER" id="PTHR43155">
    <property type="entry name" value="CYCLIC DI-GMP PHOSPHODIESTERASE PA4108-RELATED"/>
    <property type="match status" value="1"/>
</dbReference>
<feature type="domain" description="HD-GYP" evidence="1">
    <location>
        <begin position="183"/>
        <end position="379"/>
    </location>
</feature>
<dbReference type="SMART" id="SM00471">
    <property type="entry name" value="HDc"/>
    <property type="match status" value="1"/>
</dbReference>
<evidence type="ECO:0000313" key="2">
    <source>
        <dbReference type="EMBL" id="APG24146.1"/>
    </source>
</evidence>
<dbReference type="PROSITE" id="PS51832">
    <property type="entry name" value="HD_GYP"/>
    <property type="match status" value="1"/>
</dbReference>
<dbReference type="AlphaFoldDB" id="A0A1L3GDW8"/>
<dbReference type="CDD" id="cd00077">
    <property type="entry name" value="HDc"/>
    <property type="match status" value="1"/>
</dbReference>
<dbReference type="InterPro" id="IPR003607">
    <property type="entry name" value="HD/PDEase_dom"/>
</dbReference>
<evidence type="ECO:0000313" key="3">
    <source>
        <dbReference type="Proteomes" id="UP000182264"/>
    </source>
</evidence>
<dbReference type="EMBL" id="CP015518">
    <property type="protein sequence ID" value="APG24146.1"/>
    <property type="molecule type" value="Genomic_DNA"/>
</dbReference>
<dbReference type="KEGG" id="pace:A6070_11805"/>
<organism evidence="2 3">
    <name type="scientific">Syntrophotalea acetylenica</name>
    <name type="common">Pelobacter acetylenicus</name>
    <dbReference type="NCBI Taxonomy" id="29542"/>
    <lineage>
        <taxon>Bacteria</taxon>
        <taxon>Pseudomonadati</taxon>
        <taxon>Thermodesulfobacteriota</taxon>
        <taxon>Desulfuromonadia</taxon>
        <taxon>Desulfuromonadales</taxon>
        <taxon>Syntrophotaleaceae</taxon>
        <taxon>Syntrophotalea</taxon>
    </lineage>
</organism>
<protein>
    <recommendedName>
        <fullName evidence="1">HD-GYP domain-containing protein</fullName>
    </recommendedName>
</protein>
<name>A0A1L3GDW8_SYNAC</name>
<dbReference type="Pfam" id="PF13487">
    <property type="entry name" value="HD_5"/>
    <property type="match status" value="1"/>
</dbReference>
<dbReference type="SUPFAM" id="SSF109604">
    <property type="entry name" value="HD-domain/PDEase-like"/>
    <property type="match status" value="1"/>
</dbReference>
<evidence type="ECO:0000259" key="1">
    <source>
        <dbReference type="PROSITE" id="PS51832"/>
    </source>
</evidence>
<proteinExistence type="predicted"/>
<dbReference type="Gene3D" id="1.10.3210.10">
    <property type="entry name" value="Hypothetical protein af1432"/>
    <property type="match status" value="1"/>
</dbReference>
<dbReference type="PANTHER" id="PTHR43155:SF2">
    <property type="entry name" value="CYCLIC DI-GMP PHOSPHODIESTERASE PA4108"/>
    <property type="match status" value="1"/>
</dbReference>
<reference evidence="2 3" key="1">
    <citation type="journal article" date="2017" name="Genome Announc.">
        <title>Complete Genome Sequences of Two Acetylene-Fermenting Pelobacter acetylenicus Strains.</title>
        <authorList>
            <person name="Sutton J.M."/>
            <person name="Baesman S.M."/>
            <person name="Fierst J.L."/>
            <person name="Poret-Peterson A.T."/>
            <person name="Oremland R.S."/>
            <person name="Dunlap D.S."/>
            <person name="Akob D.M."/>
        </authorList>
    </citation>
    <scope>NUCLEOTIDE SEQUENCE [LARGE SCALE GENOMIC DNA]</scope>
    <source>
        <strain evidence="2 3">DSM 3247</strain>
    </source>
</reference>
<dbReference type="STRING" id="29542.A6070_11805"/>
<dbReference type="Proteomes" id="UP000182264">
    <property type="component" value="Chromosome"/>
</dbReference>
<dbReference type="InterPro" id="IPR037522">
    <property type="entry name" value="HD_GYP_dom"/>
</dbReference>
<dbReference type="OrthoDB" id="9802066at2"/>
<keyword evidence="3" id="KW-1185">Reference proteome</keyword>
<gene>
    <name evidence="2" type="ORF">A7E75_03180</name>
</gene>
<accession>A0A1L3GDW8</accession>